<keyword evidence="3" id="KW-1185">Reference proteome</keyword>
<accession>A0A151WKY4</accession>
<dbReference type="EMBL" id="KQ983001">
    <property type="protein sequence ID" value="KYQ48467.1"/>
    <property type="molecule type" value="Genomic_DNA"/>
</dbReference>
<reference evidence="2 3" key="1">
    <citation type="submission" date="2015-09" db="EMBL/GenBank/DDBJ databases">
        <title>Trachymyrmex zeteki WGS genome.</title>
        <authorList>
            <person name="Nygaard S."/>
            <person name="Hu H."/>
            <person name="Boomsma J."/>
            <person name="Zhang G."/>
        </authorList>
    </citation>
    <scope>NUCLEOTIDE SEQUENCE [LARGE SCALE GENOMIC DNA]</scope>
    <source>
        <strain evidence="2">Tzet28-1</strain>
        <tissue evidence="2">Whole body</tissue>
    </source>
</reference>
<sequence length="485" mass="54366">MEFPRFSLCFSLSLSLTHTHTHAHTHAHYYSNYLHIYTVCTQSMFLLIGRETGSDFSNGRKCPTPKWYPDARHAKAMAPLRHVRFYCDDSDTDTIELEEGRTGMGVNNGQAARKVGFREKGLISAAYVPVPVNGQKGWISHLHSGHALDKSALLTLTCRVVATTVAIAIAPEQRLKDTRGKLSEARSLLTRITGCGFDESQREGHAYYCGTERESQSSTTIPFSAMPFVTERDFNSIEALEHASGTRDVRIATLALQVHLRLTQSESERTPVGRILLNGGRVDARIDPRLTRRTHHGISRVGNCLYKEHGHACQCRKMGIKAPQRQDHTGTRRYSGVFRPRRLTSINYGDDTRRDRRDERCALDAEEAHHNDDVPLSVKSFARRPRRTPEKVAIQQNSASTGTKAYVIAADTERMEIAVVQWREVEAHNLSNVDAKPLTLPCSVIAHLTKPRCETSTFPSSLSSEGYHVVQIHQLSRQTSVPSVF</sequence>
<proteinExistence type="predicted"/>
<organism evidence="2 3">
    <name type="scientific">Mycetomoellerius zeteki</name>
    <dbReference type="NCBI Taxonomy" id="64791"/>
    <lineage>
        <taxon>Eukaryota</taxon>
        <taxon>Metazoa</taxon>
        <taxon>Ecdysozoa</taxon>
        <taxon>Arthropoda</taxon>
        <taxon>Hexapoda</taxon>
        <taxon>Insecta</taxon>
        <taxon>Pterygota</taxon>
        <taxon>Neoptera</taxon>
        <taxon>Endopterygota</taxon>
        <taxon>Hymenoptera</taxon>
        <taxon>Apocrita</taxon>
        <taxon>Aculeata</taxon>
        <taxon>Formicoidea</taxon>
        <taxon>Formicidae</taxon>
        <taxon>Myrmicinae</taxon>
        <taxon>Mycetomoellerius</taxon>
    </lineage>
</organism>
<dbReference type="AlphaFoldDB" id="A0A151WKY4"/>
<evidence type="ECO:0000313" key="3">
    <source>
        <dbReference type="Proteomes" id="UP000075809"/>
    </source>
</evidence>
<gene>
    <name evidence="2" type="ORF">ALC60_12523</name>
</gene>
<feature type="chain" id="PRO_5007591265" evidence="1">
    <location>
        <begin position="24"/>
        <end position="485"/>
    </location>
</feature>
<evidence type="ECO:0000256" key="1">
    <source>
        <dbReference type="SAM" id="SignalP"/>
    </source>
</evidence>
<protein>
    <submittedName>
        <fullName evidence="2">Uncharacterized protein</fullName>
    </submittedName>
</protein>
<feature type="signal peptide" evidence="1">
    <location>
        <begin position="1"/>
        <end position="23"/>
    </location>
</feature>
<evidence type="ECO:0000313" key="2">
    <source>
        <dbReference type="EMBL" id="KYQ48467.1"/>
    </source>
</evidence>
<keyword evidence="1" id="KW-0732">Signal</keyword>
<name>A0A151WKY4_9HYME</name>
<dbReference type="Proteomes" id="UP000075809">
    <property type="component" value="Unassembled WGS sequence"/>
</dbReference>